<proteinExistence type="predicted"/>
<name>A0A0F8GF57_METMZ</name>
<gene>
    <name evidence="1" type="ORF">DU30_13820</name>
    <name evidence="2" type="ORF">DU58_04615</name>
</gene>
<evidence type="ECO:0000313" key="2">
    <source>
        <dbReference type="EMBL" id="KKH33459.1"/>
    </source>
</evidence>
<evidence type="ECO:0000313" key="3">
    <source>
        <dbReference type="Proteomes" id="UP000034227"/>
    </source>
</evidence>
<dbReference type="EMBL" id="JJQD01000004">
    <property type="protein sequence ID" value="KKH33459.1"/>
    <property type="molecule type" value="Genomic_DNA"/>
</dbReference>
<accession>A0A0F8GF57</accession>
<comment type="caution">
    <text evidence="1">The sequence shown here is derived from an EMBL/GenBank/DDBJ whole genome shotgun (WGS) entry which is preliminary data.</text>
</comment>
<dbReference type="Proteomes" id="UP000034227">
    <property type="component" value="Unassembled WGS sequence"/>
</dbReference>
<dbReference type="AlphaFoldDB" id="A0A0F8GF57"/>
<evidence type="ECO:0000313" key="4">
    <source>
        <dbReference type="Proteomes" id="UP000034298"/>
    </source>
</evidence>
<protein>
    <submittedName>
        <fullName evidence="1">Uncharacterized protein</fullName>
    </submittedName>
</protein>
<evidence type="ECO:0000313" key="1">
    <source>
        <dbReference type="EMBL" id="KKG30885.1"/>
    </source>
</evidence>
<sequence>MCKRLHFQRVDGIKRKDAEDSRDAEMKTDILVTFSTYEATRQCHEFALNLQQIFEYCCKTDLLISDSGLKNLLKFVILHKNCNIAKQHSYDFLQTS</sequence>
<organism evidence="1 4">
    <name type="scientific">Methanosarcina mazei</name>
    <name type="common">Methanosarcina frisia</name>
    <dbReference type="NCBI Taxonomy" id="2209"/>
    <lineage>
        <taxon>Archaea</taxon>
        <taxon>Methanobacteriati</taxon>
        <taxon>Methanobacteriota</taxon>
        <taxon>Stenosarchaea group</taxon>
        <taxon>Methanomicrobia</taxon>
        <taxon>Methanosarcinales</taxon>
        <taxon>Methanosarcinaceae</taxon>
        <taxon>Methanosarcina</taxon>
    </lineage>
</organism>
<dbReference type="PATRIC" id="fig|2209.49.peg.979"/>
<dbReference type="EMBL" id="JJPC01000149">
    <property type="protein sequence ID" value="KKG30885.1"/>
    <property type="molecule type" value="Genomic_DNA"/>
</dbReference>
<dbReference type="Proteomes" id="UP000034298">
    <property type="component" value="Unassembled WGS sequence"/>
</dbReference>
<reference evidence="3 4" key="1">
    <citation type="journal article" date="2015" name="ISME J.">
        <title>Genomic and phenotypic differentiation among Methanosarcina mazei populations from Columbia River sediment.</title>
        <authorList>
            <person name="Youngblut N.D."/>
            <person name="Wirth J.S."/>
            <person name="Henriksen J.R."/>
            <person name="Smith M."/>
            <person name="Simon H."/>
            <person name="Metcalf W.W."/>
            <person name="Whitaker R.J."/>
        </authorList>
    </citation>
    <scope>NUCLEOTIDE SEQUENCE [LARGE SCALE GENOMIC DNA]</scope>
    <source>
        <strain evidence="2 3">1.F.A.2.8</strain>
        <strain evidence="1 4">3.F.A.1B.1</strain>
    </source>
</reference>